<name>A0ABP6YBY7_9ACTN</name>
<comment type="caution">
    <text evidence="2">The sequence shown here is derived from an EMBL/GenBank/DDBJ whole genome shotgun (WGS) entry which is preliminary data.</text>
</comment>
<reference evidence="3" key="1">
    <citation type="journal article" date="2019" name="Int. J. Syst. Evol. Microbiol.">
        <title>The Global Catalogue of Microorganisms (GCM) 10K type strain sequencing project: providing services to taxonomists for standard genome sequencing and annotation.</title>
        <authorList>
            <consortium name="The Broad Institute Genomics Platform"/>
            <consortium name="The Broad Institute Genome Sequencing Center for Infectious Disease"/>
            <person name="Wu L."/>
            <person name="Ma J."/>
        </authorList>
    </citation>
    <scope>NUCLEOTIDE SEQUENCE [LARGE SCALE GENOMIC DNA]</scope>
    <source>
        <strain evidence="3">JCM 16540</strain>
    </source>
</reference>
<organism evidence="2 3">
    <name type="scientific">Microlunatus spumicola</name>
    <dbReference type="NCBI Taxonomy" id="81499"/>
    <lineage>
        <taxon>Bacteria</taxon>
        <taxon>Bacillati</taxon>
        <taxon>Actinomycetota</taxon>
        <taxon>Actinomycetes</taxon>
        <taxon>Propionibacteriales</taxon>
        <taxon>Propionibacteriaceae</taxon>
        <taxon>Microlunatus</taxon>
    </lineage>
</organism>
<sequence length="304" mass="31180">MLVVLLALVVPAGCASGSAADVDDGRPFAADSPFNVAVPAGAALDPGSAAMVARATRRGEVTANLYAYGVPVYHAGRGDPAYDVTCTRDAEWGPCPLGEGRRRIPVAAVPSTGTDGALVVVQEDGSVDEYWQARRTGSSWTASYGAVNSLGGSGWGGSSTGAGASRLAGVVRLAEVRSGTIDHALALQTDDLCAGVVRPPALKTDGDSDRSDCLPAGARLQLDPSLDLSTVRGLGPGERAVARALQVYGGYVMDRSGAPLSVSFEVAGDATPATPGSVYRAAGLEWDYYGMPHVPWHRLRVLAG</sequence>
<accession>A0ABP6YBY7</accession>
<evidence type="ECO:0008006" key="4">
    <source>
        <dbReference type="Google" id="ProtNLM"/>
    </source>
</evidence>
<dbReference type="Proteomes" id="UP001500767">
    <property type="component" value="Unassembled WGS sequence"/>
</dbReference>
<evidence type="ECO:0000256" key="1">
    <source>
        <dbReference type="SAM" id="SignalP"/>
    </source>
</evidence>
<evidence type="ECO:0000313" key="3">
    <source>
        <dbReference type="Proteomes" id="UP001500767"/>
    </source>
</evidence>
<protein>
    <recommendedName>
        <fullName evidence="4">Lipoprotein</fullName>
    </recommendedName>
</protein>
<keyword evidence="1" id="KW-0732">Signal</keyword>
<evidence type="ECO:0000313" key="2">
    <source>
        <dbReference type="EMBL" id="GAA3580035.1"/>
    </source>
</evidence>
<proteinExistence type="predicted"/>
<dbReference type="RefSeq" id="WP_204912961.1">
    <property type="nucleotide sequence ID" value="NZ_BAAAYR010000007.1"/>
</dbReference>
<keyword evidence="3" id="KW-1185">Reference proteome</keyword>
<feature type="chain" id="PRO_5046806523" description="Lipoprotein" evidence="1">
    <location>
        <begin position="20"/>
        <end position="304"/>
    </location>
</feature>
<gene>
    <name evidence="2" type="ORF">GCM10022197_42130</name>
</gene>
<feature type="signal peptide" evidence="1">
    <location>
        <begin position="1"/>
        <end position="19"/>
    </location>
</feature>
<dbReference type="EMBL" id="BAAAYR010000007">
    <property type="protein sequence ID" value="GAA3580035.1"/>
    <property type="molecule type" value="Genomic_DNA"/>
</dbReference>